<sequence>MSEWLHATDRHGRFVKTEERVALLAEIRAHARAHGDAHLAVPVVHIILLTSNGQIRMVQRGNRPENPFMWDKAVGGHVVTEDRSLGRAAFDANAIKEMGEEVGIENVAIADDALHYHRLLQAEDHDPTTRAIIRMVDHDPWQGSFCRSREGEPWVKRHNVCVYIGVYDGAFVFADGEAINHDLITRADLMDDLLASPWKYADGARIFMQRYYHLLR</sequence>
<dbReference type="InterPro" id="IPR015797">
    <property type="entry name" value="NUDIX_hydrolase-like_dom_sf"/>
</dbReference>
<dbReference type="RefSeq" id="WP_420904132.1">
    <property type="nucleotide sequence ID" value="NZ_BAAFGK010000002.1"/>
</dbReference>
<evidence type="ECO:0000259" key="1">
    <source>
        <dbReference type="PROSITE" id="PS51462"/>
    </source>
</evidence>
<comment type="caution">
    <text evidence="2">The sequence shown here is derived from an EMBL/GenBank/DDBJ whole genome shotgun (WGS) entry which is preliminary data.</text>
</comment>
<accession>A0ABQ0C6A9</accession>
<dbReference type="Proteomes" id="UP001628193">
    <property type="component" value="Unassembled WGS sequence"/>
</dbReference>
<organism evidence="2 3">
    <name type="scientific">Candidatus Magnetaquiglobus chichijimensis</name>
    <dbReference type="NCBI Taxonomy" id="3141448"/>
    <lineage>
        <taxon>Bacteria</taxon>
        <taxon>Pseudomonadati</taxon>
        <taxon>Pseudomonadota</taxon>
        <taxon>Magnetococcia</taxon>
        <taxon>Magnetococcales</taxon>
        <taxon>Candidatus Magnetaquicoccaceae</taxon>
        <taxon>Candidatus Magnetaquiglobus</taxon>
    </lineage>
</organism>
<dbReference type="SUPFAM" id="SSF55811">
    <property type="entry name" value="Nudix"/>
    <property type="match status" value="1"/>
</dbReference>
<evidence type="ECO:0000313" key="3">
    <source>
        <dbReference type="Proteomes" id="UP001628193"/>
    </source>
</evidence>
<feature type="domain" description="Nudix hydrolase" evidence="1">
    <location>
        <begin position="39"/>
        <end position="206"/>
    </location>
</feature>
<reference evidence="2 3" key="2">
    <citation type="submission" date="2024-09" db="EMBL/GenBank/DDBJ databases">
        <title>Draft genome sequence of Candidatus Magnetaquicoccaceae bacterium FCR-1.</title>
        <authorList>
            <person name="Shimoshige H."/>
            <person name="Shimamura S."/>
            <person name="Taoka A."/>
            <person name="Kobayashi H."/>
            <person name="Maekawa T."/>
        </authorList>
    </citation>
    <scope>NUCLEOTIDE SEQUENCE [LARGE SCALE GENOMIC DNA]</scope>
    <source>
        <strain evidence="2 3">FCR-1</strain>
    </source>
</reference>
<dbReference type="EMBL" id="BAAFGK010000002">
    <property type="protein sequence ID" value="GAB0056425.1"/>
    <property type="molecule type" value="Genomic_DNA"/>
</dbReference>
<dbReference type="PROSITE" id="PS51462">
    <property type="entry name" value="NUDIX"/>
    <property type="match status" value="1"/>
</dbReference>
<gene>
    <name evidence="2" type="ORF">SIID45300_00732</name>
</gene>
<protein>
    <recommendedName>
        <fullName evidence="1">Nudix hydrolase domain-containing protein</fullName>
    </recommendedName>
</protein>
<keyword evidence="3" id="KW-1185">Reference proteome</keyword>
<reference evidence="2 3" key="1">
    <citation type="submission" date="2024-05" db="EMBL/GenBank/DDBJ databases">
        <authorList>
            <consortium name="Candidatus Magnetaquicoccaceae bacterium FCR-1 genome sequencing consortium"/>
            <person name="Shimoshige H."/>
            <person name="Shimamura S."/>
            <person name="Taoka A."/>
            <person name="Kobayashi H."/>
            <person name="Maekawa T."/>
        </authorList>
    </citation>
    <scope>NUCLEOTIDE SEQUENCE [LARGE SCALE GENOMIC DNA]</scope>
    <source>
        <strain evidence="2 3">FCR-1</strain>
    </source>
</reference>
<evidence type="ECO:0000313" key="2">
    <source>
        <dbReference type="EMBL" id="GAB0056425.1"/>
    </source>
</evidence>
<name>A0ABQ0C6A9_9PROT</name>
<dbReference type="InterPro" id="IPR000086">
    <property type="entry name" value="NUDIX_hydrolase_dom"/>
</dbReference>
<dbReference type="Gene3D" id="3.90.79.10">
    <property type="entry name" value="Nucleoside Triphosphate Pyrophosphohydrolase"/>
    <property type="match status" value="1"/>
</dbReference>
<proteinExistence type="predicted"/>